<dbReference type="FunFam" id="3.40.1010.10:FF:000001">
    <property type="entry name" value="Siroheme synthase"/>
    <property type="match status" value="1"/>
</dbReference>
<comment type="caution">
    <text evidence="9">The sequence shown here is derived from an EMBL/GenBank/DDBJ whole genome shotgun (WGS) entry which is preliminary data.</text>
</comment>
<dbReference type="AlphaFoldDB" id="A0A937KCA3"/>
<protein>
    <recommendedName>
        <fullName evidence="2">uroporphyrinogen-III C-methyltransferase</fullName>
        <ecNumber evidence="2">2.1.1.107</ecNumber>
    </recommendedName>
</protein>
<sequence length="250" mass="26683">MSKTGQLTLVGAGPGDPDLISIKGVKAIASAEVLLYDALVNKQLLKYAVSTCEKIYVGKRAGTHSSTQDEINQLIVEYALQGKHVVRLKGGDPLIFARGKEEIDYAKAFGIHTDVVIGISSLNLPGYYGIPLTTRGVNESFWVVTATNKNGKLSTDARLAAQSSATVVYFMGLGKLPEIVSIYQSQEKHDTPVAIISQGSLPTARVVTGTVSSIVKQSQGIPAPALIVIGESVSEYLNVHEPLNAKKDEF</sequence>
<evidence type="ECO:0000256" key="1">
    <source>
        <dbReference type="ARBA" id="ARBA00005879"/>
    </source>
</evidence>
<dbReference type="Pfam" id="PF00590">
    <property type="entry name" value="TP_methylase"/>
    <property type="match status" value="1"/>
</dbReference>
<dbReference type="EC" id="2.1.1.107" evidence="2"/>
<evidence type="ECO:0000256" key="2">
    <source>
        <dbReference type="ARBA" id="ARBA00012162"/>
    </source>
</evidence>
<evidence type="ECO:0000256" key="3">
    <source>
        <dbReference type="ARBA" id="ARBA00022603"/>
    </source>
</evidence>
<evidence type="ECO:0000256" key="6">
    <source>
        <dbReference type="ARBA" id="ARBA00023244"/>
    </source>
</evidence>
<evidence type="ECO:0000313" key="9">
    <source>
        <dbReference type="EMBL" id="MBL6447302.1"/>
    </source>
</evidence>
<dbReference type="GO" id="GO:0032259">
    <property type="term" value="P:methylation"/>
    <property type="evidence" value="ECO:0007669"/>
    <property type="project" value="UniProtKB-KW"/>
</dbReference>
<keyword evidence="5" id="KW-0949">S-adenosyl-L-methionine</keyword>
<dbReference type="CDD" id="cd11642">
    <property type="entry name" value="SUMT"/>
    <property type="match status" value="1"/>
</dbReference>
<keyword evidence="4 9" id="KW-0808">Transferase</keyword>
<reference evidence="9" key="1">
    <citation type="submission" date="2021-01" db="EMBL/GenBank/DDBJ databases">
        <title>Fulvivirga kasyanovii gen. nov., sp nov., a novel member of the phylum Bacteroidetes isolated from seawater in a mussel farm.</title>
        <authorList>
            <person name="Zhao L.-H."/>
            <person name="Wang Z.-J."/>
        </authorList>
    </citation>
    <scope>NUCLEOTIDE SEQUENCE</scope>
    <source>
        <strain evidence="9">29W222</strain>
    </source>
</reference>
<dbReference type="Gene3D" id="3.30.950.10">
    <property type="entry name" value="Methyltransferase, Cobalt-precorrin-4 Transmethylase, Domain 2"/>
    <property type="match status" value="1"/>
</dbReference>
<dbReference type="PANTHER" id="PTHR45790">
    <property type="entry name" value="SIROHEME SYNTHASE-RELATED"/>
    <property type="match status" value="1"/>
</dbReference>
<comment type="similarity">
    <text evidence="1">Belongs to the precorrin methyltransferase family.</text>
</comment>
<name>A0A937KCA3_9BACT</name>
<dbReference type="InterPro" id="IPR006366">
    <property type="entry name" value="CobA/CysG_C"/>
</dbReference>
<dbReference type="InterPro" id="IPR014776">
    <property type="entry name" value="4pyrrole_Mease_sub2"/>
</dbReference>
<dbReference type="PANTHER" id="PTHR45790:SF3">
    <property type="entry name" value="S-ADENOSYL-L-METHIONINE-DEPENDENT UROPORPHYRINOGEN III METHYLTRANSFERASE, CHLOROPLASTIC"/>
    <property type="match status" value="1"/>
</dbReference>
<gene>
    <name evidence="9" type="primary">cobA</name>
    <name evidence="9" type="ORF">JMN32_13365</name>
</gene>
<dbReference type="SUPFAM" id="SSF53790">
    <property type="entry name" value="Tetrapyrrole methylase"/>
    <property type="match status" value="1"/>
</dbReference>
<evidence type="ECO:0000256" key="5">
    <source>
        <dbReference type="ARBA" id="ARBA00022691"/>
    </source>
</evidence>
<evidence type="ECO:0000313" key="10">
    <source>
        <dbReference type="Proteomes" id="UP000614216"/>
    </source>
</evidence>
<dbReference type="GO" id="GO:0019354">
    <property type="term" value="P:siroheme biosynthetic process"/>
    <property type="evidence" value="ECO:0007669"/>
    <property type="project" value="InterPro"/>
</dbReference>
<dbReference type="Proteomes" id="UP000614216">
    <property type="component" value="Unassembled WGS sequence"/>
</dbReference>
<dbReference type="InterPro" id="IPR050161">
    <property type="entry name" value="Siro_Cobalamin_biosynth"/>
</dbReference>
<keyword evidence="6" id="KW-0627">Porphyrin biosynthesis</keyword>
<dbReference type="RefSeq" id="WP_202856816.1">
    <property type="nucleotide sequence ID" value="NZ_JAEUGD010000042.1"/>
</dbReference>
<proteinExistence type="inferred from homology"/>
<dbReference type="NCBIfam" id="TIGR01469">
    <property type="entry name" value="cobA_cysG_Cterm"/>
    <property type="match status" value="1"/>
</dbReference>
<evidence type="ECO:0000256" key="7">
    <source>
        <dbReference type="ARBA" id="ARBA00025705"/>
    </source>
</evidence>
<dbReference type="InterPro" id="IPR035996">
    <property type="entry name" value="4pyrrol_Methylase_sf"/>
</dbReference>
<dbReference type="GO" id="GO:0004851">
    <property type="term" value="F:uroporphyrin-III C-methyltransferase activity"/>
    <property type="evidence" value="ECO:0007669"/>
    <property type="project" value="UniProtKB-EC"/>
</dbReference>
<dbReference type="InterPro" id="IPR000878">
    <property type="entry name" value="4pyrrol_Mease"/>
</dbReference>
<dbReference type="InterPro" id="IPR014777">
    <property type="entry name" value="4pyrrole_Mease_sub1"/>
</dbReference>
<dbReference type="NCBIfam" id="NF004790">
    <property type="entry name" value="PRK06136.1"/>
    <property type="match status" value="1"/>
</dbReference>
<comment type="pathway">
    <text evidence="7">Porphyrin-containing compound metabolism; siroheme biosynthesis; precorrin-2 from uroporphyrinogen III: step 1/1.</text>
</comment>
<accession>A0A937KCA3</accession>
<keyword evidence="3 9" id="KW-0489">Methyltransferase</keyword>
<feature type="domain" description="Tetrapyrrole methylase" evidence="8">
    <location>
        <begin position="7"/>
        <end position="214"/>
    </location>
</feature>
<evidence type="ECO:0000256" key="4">
    <source>
        <dbReference type="ARBA" id="ARBA00022679"/>
    </source>
</evidence>
<organism evidence="9 10">
    <name type="scientific">Fulvivirga marina</name>
    <dbReference type="NCBI Taxonomy" id="2494733"/>
    <lineage>
        <taxon>Bacteria</taxon>
        <taxon>Pseudomonadati</taxon>
        <taxon>Bacteroidota</taxon>
        <taxon>Cytophagia</taxon>
        <taxon>Cytophagales</taxon>
        <taxon>Fulvivirgaceae</taxon>
        <taxon>Fulvivirga</taxon>
    </lineage>
</organism>
<evidence type="ECO:0000259" key="8">
    <source>
        <dbReference type="Pfam" id="PF00590"/>
    </source>
</evidence>
<dbReference type="EMBL" id="JAEUGD010000042">
    <property type="protein sequence ID" value="MBL6447302.1"/>
    <property type="molecule type" value="Genomic_DNA"/>
</dbReference>
<dbReference type="Gene3D" id="3.40.1010.10">
    <property type="entry name" value="Cobalt-precorrin-4 Transmethylase, Domain 1"/>
    <property type="match status" value="1"/>
</dbReference>
<keyword evidence="10" id="KW-1185">Reference proteome</keyword>